<reference evidence="1" key="2">
    <citation type="submission" date="2022-06" db="UniProtKB">
        <authorList>
            <consortium name="EnsemblMetazoa"/>
        </authorList>
    </citation>
    <scope>IDENTIFICATION</scope>
    <source>
        <strain evidence="1">PS312</strain>
    </source>
</reference>
<name>A0A2A6C3H7_PRIPA</name>
<proteinExistence type="predicted"/>
<organism evidence="1 2">
    <name type="scientific">Pristionchus pacificus</name>
    <name type="common">Parasitic nematode worm</name>
    <dbReference type="NCBI Taxonomy" id="54126"/>
    <lineage>
        <taxon>Eukaryota</taxon>
        <taxon>Metazoa</taxon>
        <taxon>Ecdysozoa</taxon>
        <taxon>Nematoda</taxon>
        <taxon>Chromadorea</taxon>
        <taxon>Rhabditida</taxon>
        <taxon>Rhabditina</taxon>
        <taxon>Diplogasteromorpha</taxon>
        <taxon>Diplogasteroidea</taxon>
        <taxon>Neodiplogasteridae</taxon>
        <taxon>Pristionchus</taxon>
    </lineage>
</organism>
<reference evidence="2" key="1">
    <citation type="journal article" date="2008" name="Nat. Genet.">
        <title>The Pristionchus pacificus genome provides a unique perspective on nematode lifestyle and parasitism.</title>
        <authorList>
            <person name="Dieterich C."/>
            <person name="Clifton S.W."/>
            <person name="Schuster L.N."/>
            <person name="Chinwalla A."/>
            <person name="Delehaunty K."/>
            <person name="Dinkelacker I."/>
            <person name="Fulton L."/>
            <person name="Fulton R."/>
            <person name="Godfrey J."/>
            <person name="Minx P."/>
            <person name="Mitreva M."/>
            <person name="Roeseler W."/>
            <person name="Tian H."/>
            <person name="Witte H."/>
            <person name="Yang S.P."/>
            <person name="Wilson R.K."/>
            <person name="Sommer R.J."/>
        </authorList>
    </citation>
    <scope>NUCLEOTIDE SEQUENCE [LARGE SCALE GENOMIC DNA]</scope>
    <source>
        <strain evidence="2">PS312</strain>
    </source>
</reference>
<dbReference type="EnsemblMetazoa" id="PPA05792.1">
    <property type="protein sequence ID" value="PPA05792.1"/>
    <property type="gene ID" value="WBGene00095346"/>
</dbReference>
<evidence type="ECO:0000313" key="1">
    <source>
        <dbReference type="EnsemblMetazoa" id="PPA05792.1"/>
    </source>
</evidence>
<dbReference type="AlphaFoldDB" id="A0A2A6C3H7"/>
<gene>
    <name evidence="1" type="primary">WBGene00095346</name>
</gene>
<accession>A0A8R1U773</accession>
<sequence length="143" mass="15624">HVRVKVKSGTHICSKETKKDTNTFSISRKFHFSTHLKKQRMRSVCEFMSSFCCGLCPVIDCLSALNDRVGPLSSPIPPSPPPSDPVPPVAAQHVVPSVPPPNPPPVPPNANHRIVNVRPQIRGQRRVINGIHPDPPTVWQGAA</sequence>
<protein>
    <submittedName>
        <fullName evidence="1">Uncharacterized protein</fullName>
    </submittedName>
</protein>
<keyword evidence="2" id="KW-1185">Reference proteome</keyword>
<accession>A0A2A6C3H7</accession>
<dbReference type="Proteomes" id="UP000005239">
    <property type="component" value="Unassembled WGS sequence"/>
</dbReference>
<evidence type="ECO:0000313" key="2">
    <source>
        <dbReference type="Proteomes" id="UP000005239"/>
    </source>
</evidence>